<evidence type="ECO:0000313" key="1">
    <source>
        <dbReference type="Ensembl" id="ENSMFAP00000057296.1"/>
    </source>
</evidence>
<dbReference type="PANTHER" id="PTHR12138:SF162">
    <property type="entry name" value="CHROMOSOME UNDETERMINED SCAFFOLD_275, WHOLE GENOME SHOTGUN SEQUENCE"/>
    <property type="match status" value="1"/>
</dbReference>
<name>A0A7N9CXW3_MACFA</name>
<dbReference type="GeneTree" id="ENSGT01150000286943"/>
<dbReference type="AlphaFoldDB" id="A0A7N9CXW3"/>
<dbReference type="PANTHER" id="PTHR12138">
    <property type="entry name" value="PRIMATE-EXPANDED PROTEIN FAMILY"/>
    <property type="match status" value="1"/>
</dbReference>
<protein>
    <submittedName>
        <fullName evidence="1">Uncharacterized protein</fullName>
    </submittedName>
</protein>
<reference evidence="1 2" key="1">
    <citation type="submission" date="2013-03" db="EMBL/GenBank/DDBJ databases">
        <authorList>
            <person name="Warren W."/>
            <person name="Wilson R.K."/>
        </authorList>
    </citation>
    <scope>NUCLEOTIDE SEQUENCE</scope>
</reference>
<sequence length="98" mass="10427">MPIVPTTGEAEAGRSLEPRRQRFHGVILAHCNPHLPGSSDSCASASQVVWTTGACHHIQLIFVLLVETGFHHAGQASLELLASCDTPPQPPKVLGLQT</sequence>
<organism evidence="1 2">
    <name type="scientific">Macaca fascicularis</name>
    <name type="common">Crab-eating macaque</name>
    <name type="synonym">Cynomolgus monkey</name>
    <dbReference type="NCBI Taxonomy" id="9541"/>
    <lineage>
        <taxon>Eukaryota</taxon>
        <taxon>Metazoa</taxon>
        <taxon>Chordata</taxon>
        <taxon>Craniata</taxon>
        <taxon>Vertebrata</taxon>
        <taxon>Euteleostomi</taxon>
        <taxon>Mammalia</taxon>
        <taxon>Eutheria</taxon>
        <taxon>Euarchontoglires</taxon>
        <taxon>Primates</taxon>
        <taxon>Haplorrhini</taxon>
        <taxon>Catarrhini</taxon>
        <taxon>Cercopithecidae</taxon>
        <taxon>Cercopithecinae</taxon>
        <taxon>Macaca</taxon>
    </lineage>
</organism>
<dbReference type="PRINTS" id="PR02045">
    <property type="entry name" value="F138DOMAIN"/>
</dbReference>
<reference evidence="1" key="2">
    <citation type="submission" date="2025-08" db="UniProtKB">
        <authorList>
            <consortium name="Ensembl"/>
        </authorList>
    </citation>
    <scope>IDENTIFICATION</scope>
</reference>
<accession>A0A7N9CXW3</accession>
<evidence type="ECO:0000313" key="2">
    <source>
        <dbReference type="Proteomes" id="UP000233100"/>
    </source>
</evidence>
<proteinExistence type="predicted"/>
<keyword evidence="2" id="KW-1185">Reference proteome</keyword>
<dbReference type="Ensembl" id="ENSMFAT00000083758.1">
    <property type="protein sequence ID" value="ENSMFAP00000057296.1"/>
    <property type="gene ID" value="ENSMFAG00000057998.1"/>
</dbReference>
<reference evidence="1" key="3">
    <citation type="submission" date="2025-09" db="UniProtKB">
        <authorList>
            <consortium name="Ensembl"/>
        </authorList>
    </citation>
    <scope>IDENTIFICATION</scope>
</reference>
<dbReference type="Proteomes" id="UP000233100">
    <property type="component" value="Chromosome 9"/>
</dbReference>